<reference evidence="2 3" key="1">
    <citation type="submission" date="2020-08" db="EMBL/GenBank/DDBJ databases">
        <title>Genomic Encyclopedia of Type Strains, Phase IV (KMG-V): Genome sequencing to study the core and pangenomes of soil and plant-associated prokaryotes.</title>
        <authorList>
            <person name="Whitman W."/>
        </authorList>
    </citation>
    <scope>NUCLEOTIDE SEQUENCE [LARGE SCALE GENOMIC DNA]</scope>
    <source>
        <strain evidence="2 3">B3ACCR2</strain>
    </source>
</reference>
<feature type="region of interest" description="Disordered" evidence="1">
    <location>
        <begin position="1"/>
        <end position="24"/>
    </location>
</feature>
<proteinExistence type="predicted"/>
<gene>
    <name evidence="2" type="ORF">FHW14_000588</name>
</gene>
<evidence type="ECO:0008006" key="4">
    <source>
        <dbReference type="Google" id="ProtNLM"/>
    </source>
</evidence>
<evidence type="ECO:0000313" key="2">
    <source>
        <dbReference type="EMBL" id="MBB2985448.1"/>
    </source>
</evidence>
<dbReference type="SUPFAM" id="SSF53335">
    <property type="entry name" value="S-adenosyl-L-methionine-dependent methyltransferases"/>
    <property type="match status" value="1"/>
</dbReference>
<evidence type="ECO:0000256" key="1">
    <source>
        <dbReference type="SAM" id="MobiDB-lite"/>
    </source>
</evidence>
<evidence type="ECO:0000313" key="3">
    <source>
        <dbReference type="Proteomes" id="UP000590811"/>
    </source>
</evidence>
<dbReference type="EMBL" id="JACHVT010000001">
    <property type="protein sequence ID" value="MBB2985448.1"/>
    <property type="molecule type" value="Genomic_DNA"/>
</dbReference>
<comment type="caution">
    <text evidence="2">The sequence shown here is derived from an EMBL/GenBank/DDBJ whole genome shotgun (WGS) entry which is preliminary data.</text>
</comment>
<accession>A0A839PMB9</accession>
<dbReference type="Proteomes" id="UP000590811">
    <property type="component" value="Unassembled WGS sequence"/>
</dbReference>
<dbReference type="RefSeq" id="WP_184507825.1">
    <property type="nucleotide sequence ID" value="NZ_JACHVT010000001.1"/>
</dbReference>
<organism evidence="2 3">
    <name type="scientific">Terracoccus luteus</name>
    <dbReference type="NCBI Taxonomy" id="53356"/>
    <lineage>
        <taxon>Bacteria</taxon>
        <taxon>Bacillati</taxon>
        <taxon>Actinomycetota</taxon>
        <taxon>Actinomycetes</taxon>
        <taxon>Micrococcales</taxon>
        <taxon>Intrasporangiaceae</taxon>
        <taxon>Terracoccus</taxon>
    </lineage>
</organism>
<sequence length="670" mass="70650">MSTVQNEPAPRDSAVRGGTDGHPADLALDDVSGATVLVGEMLEWSDLEHLDAPLAALEVLTPLLESRPGSRVLLAGPRAALLVASVGSAARVDVVTRSLPDARTVGDLAGLRDGVRLHVGGIDAFTGAGRYDAVVALGGPERLLGPDSRGMGAAELLAHLGGLLTPGGLLVADLANELGLDDLVAGRPAPDLDTDAAWHVGADGFDTRHLYPRERRAVLEDAGLREIACYAALPTIDTHRVLVLDRPGAPDDGVDVDGLAVTAAASALDRHLADGPQLREPRPTVARAVGAGLLTELAPAWLVVAVKNADGTAVAKAGVDAGTDAGAREREADGGEPTDIRALPDRAALPVLVDVEPAGRWSVLTVVGADGRRRRRWADGSAADERSEGALVRRLPADDVPPVGPTLEDALRTACASRQHARVRAAVQRYADWLTDEEAWAGRATGRAWAVPADVVDESGSLRPADDSWGLGTPVTADEALVHGLRHFAARLLGSASVHPWRSDTTPDELTVTLASMVGLTVGGADLESAARLDGSVQALVAGTPELVAELADDSLARGRFARDLPVRDATGYRELLAHDRTQARALREKQGQVAWLEGTLRHRDRYIRRLERIIENHEETLTYRTVQALRTPRRVATAKAVSAAKTTANEVLPPDAMSKARQLAARVLR</sequence>
<protein>
    <recommendedName>
        <fullName evidence="4">Methyltransferase family protein</fullName>
    </recommendedName>
</protein>
<name>A0A839PMB9_9MICO</name>
<dbReference type="InterPro" id="IPR029063">
    <property type="entry name" value="SAM-dependent_MTases_sf"/>
</dbReference>
<dbReference type="AlphaFoldDB" id="A0A839PMB9"/>